<dbReference type="Pfam" id="PF02302">
    <property type="entry name" value="PTS_IIB"/>
    <property type="match status" value="1"/>
</dbReference>
<evidence type="ECO:0000259" key="2">
    <source>
        <dbReference type="PROSITE" id="PS51099"/>
    </source>
</evidence>
<protein>
    <submittedName>
        <fullName evidence="3">PTS sugar transporter subunit IIB</fullName>
    </submittedName>
</protein>
<dbReference type="Gene3D" id="3.40.50.2300">
    <property type="match status" value="1"/>
</dbReference>
<keyword evidence="3" id="KW-0762">Sugar transport</keyword>
<keyword evidence="4" id="KW-1185">Reference proteome</keyword>
<evidence type="ECO:0000313" key="4">
    <source>
        <dbReference type="Proteomes" id="UP000649345"/>
    </source>
</evidence>
<dbReference type="GO" id="GO:0009401">
    <property type="term" value="P:phosphoenolpyruvate-dependent sugar phosphotransferase system"/>
    <property type="evidence" value="ECO:0007669"/>
    <property type="project" value="InterPro"/>
</dbReference>
<keyword evidence="1" id="KW-0808">Transferase</keyword>
<keyword evidence="3" id="KW-0813">Transport</keyword>
<dbReference type="GO" id="GO:0008982">
    <property type="term" value="F:protein-N(PI)-phosphohistidine-sugar phosphotransferase activity"/>
    <property type="evidence" value="ECO:0007669"/>
    <property type="project" value="InterPro"/>
</dbReference>
<dbReference type="InterPro" id="IPR013011">
    <property type="entry name" value="PTS_EIIB_2"/>
</dbReference>
<organism evidence="3 4">
    <name type="scientific">Anaerosacchariphilus hominis</name>
    <dbReference type="NCBI Taxonomy" id="2763017"/>
    <lineage>
        <taxon>Bacteria</taxon>
        <taxon>Bacillati</taxon>
        <taxon>Bacillota</taxon>
        <taxon>Clostridia</taxon>
        <taxon>Lachnospirales</taxon>
        <taxon>Lachnospiraceae</taxon>
        <taxon>Anaerosacchariphilus</taxon>
    </lineage>
</organism>
<comment type="caution">
    <text evidence="3">The sequence shown here is derived from an EMBL/GenBank/DDBJ whole genome shotgun (WGS) entry which is preliminary data.</text>
</comment>
<dbReference type="CDD" id="cd05563">
    <property type="entry name" value="PTS_IIB_ascorbate"/>
    <property type="match status" value="1"/>
</dbReference>
<sequence>MKIVTLCTCGLGTCFALKIKVEEVLESLGLSCEVLPCDLSSGFLEAADLYVVPYGLDVDVNSLGGFGVLVIEDVLDTEEIEKKLQESFENMKRSGYPWK</sequence>
<accession>A0A923RNA1</accession>
<evidence type="ECO:0000256" key="1">
    <source>
        <dbReference type="ARBA" id="ARBA00022679"/>
    </source>
</evidence>
<dbReference type="SUPFAM" id="SSF52794">
    <property type="entry name" value="PTS system IIB component-like"/>
    <property type="match status" value="1"/>
</dbReference>
<dbReference type="InterPro" id="IPR036095">
    <property type="entry name" value="PTS_EIIB-like_sf"/>
</dbReference>
<dbReference type="PROSITE" id="PS51099">
    <property type="entry name" value="PTS_EIIB_TYPE_2"/>
    <property type="match status" value="1"/>
</dbReference>
<dbReference type="RefSeq" id="WP_186872268.1">
    <property type="nucleotide sequence ID" value="NZ_JACOOR010000012.1"/>
</dbReference>
<dbReference type="Proteomes" id="UP000649345">
    <property type="component" value="Unassembled WGS sequence"/>
</dbReference>
<evidence type="ECO:0000313" key="3">
    <source>
        <dbReference type="EMBL" id="MBC5661148.1"/>
    </source>
</evidence>
<proteinExistence type="predicted"/>
<gene>
    <name evidence="3" type="ORF">H8S44_15470</name>
</gene>
<reference evidence="3" key="1">
    <citation type="submission" date="2020-08" db="EMBL/GenBank/DDBJ databases">
        <title>Genome public.</title>
        <authorList>
            <person name="Liu C."/>
            <person name="Sun Q."/>
        </authorList>
    </citation>
    <scope>NUCLEOTIDE SEQUENCE</scope>
    <source>
        <strain evidence="3">NSJ-68</strain>
    </source>
</reference>
<dbReference type="InterPro" id="IPR003501">
    <property type="entry name" value="PTS_EIIB_2/3"/>
</dbReference>
<dbReference type="EMBL" id="JACOOR010000012">
    <property type="protein sequence ID" value="MBC5661148.1"/>
    <property type="molecule type" value="Genomic_DNA"/>
</dbReference>
<name>A0A923RNA1_9FIRM</name>
<dbReference type="AlphaFoldDB" id="A0A923RNA1"/>
<feature type="domain" description="PTS EIIB type-2" evidence="2">
    <location>
        <begin position="1"/>
        <end position="92"/>
    </location>
</feature>